<comment type="similarity">
    <text evidence="1">Belongs to the short-chain dehydrogenases/reductases (SDR) family.</text>
</comment>
<dbReference type="PANTHER" id="PTHR42820">
    <property type="entry name" value="SHORT-CHAIN DEHYDROGENASE REDUCTASE"/>
    <property type="match status" value="1"/>
</dbReference>
<dbReference type="AlphaFoldDB" id="A0AAW2PI66"/>
<dbReference type="SUPFAM" id="SSF51735">
    <property type="entry name" value="NAD(P)-binding Rossmann-fold domains"/>
    <property type="match status" value="1"/>
</dbReference>
<reference evidence="3" key="1">
    <citation type="submission" date="2020-06" db="EMBL/GenBank/DDBJ databases">
        <authorList>
            <person name="Li T."/>
            <person name="Hu X."/>
            <person name="Zhang T."/>
            <person name="Song X."/>
            <person name="Zhang H."/>
            <person name="Dai N."/>
            <person name="Sheng W."/>
            <person name="Hou X."/>
            <person name="Wei L."/>
        </authorList>
    </citation>
    <scope>NUCLEOTIDE SEQUENCE</scope>
    <source>
        <strain evidence="3">G02</strain>
        <tissue evidence="3">Leaf</tissue>
    </source>
</reference>
<keyword evidence="2" id="KW-0520">NAD</keyword>
<sequence length="269" mass="28514">MAPTPSVPVIRKLEGKVAIVTGGANGIGDTTARFFAQHGARVVIADIQAEKGRSVAESIGSSTCSYFQCDIADEEQVKSLVEWTVETYGGLDIMFANAAILSGVEQTILDLDFKKYDDLMRVNVWGTAACVKQAARKMIELGTRGAIVCSSAVTGAIGAETFTDYLMSKHAVVGLVRAASQQLGVHGIRVNCVSMSCTVTPMSSQVGLSTDEAVEKFFGPFTSLKGVTPTTAHAADAVVFLASGIRLSSAGTTWWWMVDSFVSQDLINN</sequence>
<reference evidence="3" key="2">
    <citation type="journal article" date="2024" name="Plant">
        <title>Genomic evolution and insights into agronomic trait innovations of Sesamum species.</title>
        <authorList>
            <person name="Miao H."/>
            <person name="Wang L."/>
            <person name="Qu L."/>
            <person name="Liu H."/>
            <person name="Sun Y."/>
            <person name="Le M."/>
            <person name="Wang Q."/>
            <person name="Wei S."/>
            <person name="Zheng Y."/>
            <person name="Lin W."/>
            <person name="Duan Y."/>
            <person name="Cao H."/>
            <person name="Xiong S."/>
            <person name="Wang X."/>
            <person name="Wei L."/>
            <person name="Li C."/>
            <person name="Ma Q."/>
            <person name="Ju M."/>
            <person name="Zhao R."/>
            <person name="Li G."/>
            <person name="Mu C."/>
            <person name="Tian Q."/>
            <person name="Mei H."/>
            <person name="Zhang T."/>
            <person name="Gao T."/>
            <person name="Zhang H."/>
        </authorList>
    </citation>
    <scope>NUCLEOTIDE SEQUENCE</scope>
    <source>
        <strain evidence="3">G02</strain>
    </source>
</reference>
<dbReference type="EMBL" id="JACGWJ010000017">
    <property type="protein sequence ID" value="KAL0355880.1"/>
    <property type="molecule type" value="Genomic_DNA"/>
</dbReference>
<dbReference type="InterPro" id="IPR002347">
    <property type="entry name" value="SDR_fam"/>
</dbReference>
<protein>
    <submittedName>
        <fullName evidence="3">Nepetalactol-related short-chain-dehydrogenase/reductase 1</fullName>
    </submittedName>
</protein>
<proteinExistence type="inferred from homology"/>
<dbReference type="InterPro" id="IPR036291">
    <property type="entry name" value="NAD(P)-bd_dom_sf"/>
</dbReference>
<dbReference type="PANTHER" id="PTHR42820:SF21">
    <property type="entry name" value="SHORT-CHAIN DEHYDROGENASE REDUCTASE 3B-LIKE"/>
    <property type="match status" value="1"/>
</dbReference>
<accession>A0AAW2PI66</accession>
<organism evidence="3">
    <name type="scientific">Sesamum radiatum</name>
    <name type="common">Black benniseed</name>
    <dbReference type="NCBI Taxonomy" id="300843"/>
    <lineage>
        <taxon>Eukaryota</taxon>
        <taxon>Viridiplantae</taxon>
        <taxon>Streptophyta</taxon>
        <taxon>Embryophyta</taxon>
        <taxon>Tracheophyta</taxon>
        <taxon>Spermatophyta</taxon>
        <taxon>Magnoliopsida</taxon>
        <taxon>eudicotyledons</taxon>
        <taxon>Gunneridae</taxon>
        <taxon>Pentapetalae</taxon>
        <taxon>asterids</taxon>
        <taxon>lamiids</taxon>
        <taxon>Lamiales</taxon>
        <taxon>Pedaliaceae</taxon>
        <taxon>Sesamum</taxon>
    </lineage>
</organism>
<comment type="caution">
    <text evidence="3">The sequence shown here is derived from an EMBL/GenBank/DDBJ whole genome shotgun (WGS) entry which is preliminary data.</text>
</comment>
<evidence type="ECO:0000256" key="2">
    <source>
        <dbReference type="ARBA" id="ARBA00023027"/>
    </source>
</evidence>
<dbReference type="Pfam" id="PF13561">
    <property type="entry name" value="adh_short_C2"/>
    <property type="match status" value="1"/>
</dbReference>
<evidence type="ECO:0000313" key="3">
    <source>
        <dbReference type="EMBL" id="KAL0355880.1"/>
    </source>
</evidence>
<name>A0AAW2PI66_SESRA</name>
<gene>
    <name evidence="3" type="ORF">Sradi_4034900</name>
</gene>
<dbReference type="FunFam" id="3.40.50.720:FF:000084">
    <property type="entry name" value="Short-chain dehydrogenase reductase"/>
    <property type="match status" value="1"/>
</dbReference>
<dbReference type="Gene3D" id="3.40.50.720">
    <property type="entry name" value="NAD(P)-binding Rossmann-like Domain"/>
    <property type="match status" value="1"/>
</dbReference>
<dbReference type="GO" id="GO:0016616">
    <property type="term" value="F:oxidoreductase activity, acting on the CH-OH group of donors, NAD or NADP as acceptor"/>
    <property type="evidence" value="ECO:0007669"/>
    <property type="project" value="UniProtKB-ARBA"/>
</dbReference>
<evidence type="ECO:0000256" key="1">
    <source>
        <dbReference type="ARBA" id="ARBA00006484"/>
    </source>
</evidence>
<dbReference type="PRINTS" id="PR00081">
    <property type="entry name" value="GDHRDH"/>
</dbReference>